<dbReference type="Proteomes" id="UP001159405">
    <property type="component" value="Unassembled WGS sequence"/>
</dbReference>
<evidence type="ECO:0000256" key="5">
    <source>
        <dbReference type="ARBA" id="ARBA00023242"/>
    </source>
</evidence>
<comment type="similarity">
    <text evidence="2">Belongs to the SNU66/SART1 family.</text>
</comment>
<feature type="compositionally biased region" description="Basic and acidic residues" evidence="6">
    <location>
        <begin position="28"/>
        <end position="58"/>
    </location>
</feature>
<evidence type="ECO:0008006" key="9">
    <source>
        <dbReference type="Google" id="ProtNLM"/>
    </source>
</evidence>
<organism evidence="7 8">
    <name type="scientific">Porites lobata</name>
    <dbReference type="NCBI Taxonomy" id="104759"/>
    <lineage>
        <taxon>Eukaryota</taxon>
        <taxon>Metazoa</taxon>
        <taxon>Cnidaria</taxon>
        <taxon>Anthozoa</taxon>
        <taxon>Hexacorallia</taxon>
        <taxon>Scleractinia</taxon>
        <taxon>Fungiina</taxon>
        <taxon>Poritidae</taxon>
        <taxon>Porites</taxon>
    </lineage>
</organism>
<proteinExistence type="inferred from homology"/>
<dbReference type="PANTHER" id="PTHR14152">
    <property type="entry name" value="SQUAMOUS CELL CARCINOMA ANTIGEN RECOGNISED BY CYTOTOXIC T LYMPHOCYTES"/>
    <property type="match status" value="1"/>
</dbReference>
<keyword evidence="5" id="KW-0539">Nucleus</keyword>
<keyword evidence="4" id="KW-0508">mRNA splicing</keyword>
<feature type="compositionally biased region" description="Basic and acidic residues" evidence="6">
    <location>
        <begin position="134"/>
        <end position="146"/>
    </location>
</feature>
<feature type="region of interest" description="Disordered" evidence="6">
    <location>
        <begin position="126"/>
        <end position="161"/>
    </location>
</feature>
<feature type="region of interest" description="Disordered" evidence="6">
    <location>
        <begin position="176"/>
        <end position="210"/>
    </location>
</feature>
<feature type="non-terminal residue" evidence="7">
    <location>
        <position position="365"/>
    </location>
</feature>
<dbReference type="Pfam" id="PF03343">
    <property type="entry name" value="SART-1"/>
    <property type="match status" value="1"/>
</dbReference>
<protein>
    <recommendedName>
        <fullName evidence="9">U4/U6.U5 tri-snRNP-associated protein 1</fullName>
    </recommendedName>
</protein>
<dbReference type="InterPro" id="IPR045347">
    <property type="entry name" value="HIND"/>
</dbReference>
<dbReference type="EMBL" id="CALNXK010000331">
    <property type="protein sequence ID" value="CAH3182747.1"/>
    <property type="molecule type" value="Genomic_DNA"/>
</dbReference>
<dbReference type="Pfam" id="PF19252">
    <property type="entry name" value="HIND"/>
    <property type="match status" value="1"/>
</dbReference>
<dbReference type="InterPro" id="IPR005011">
    <property type="entry name" value="SNU66/SART1"/>
</dbReference>
<feature type="compositionally biased region" description="Basic and acidic residues" evidence="6">
    <location>
        <begin position="84"/>
        <end position="93"/>
    </location>
</feature>
<keyword evidence="3" id="KW-0507">mRNA processing</keyword>
<feature type="compositionally biased region" description="Basic and acidic residues" evidence="6">
    <location>
        <begin position="10"/>
        <end position="20"/>
    </location>
</feature>
<accession>A0ABN8RYY1</accession>
<evidence type="ECO:0000256" key="2">
    <source>
        <dbReference type="ARBA" id="ARBA00006076"/>
    </source>
</evidence>
<keyword evidence="8" id="KW-1185">Reference proteome</keyword>
<evidence type="ECO:0000256" key="6">
    <source>
        <dbReference type="SAM" id="MobiDB-lite"/>
    </source>
</evidence>
<evidence type="ECO:0000256" key="3">
    <source>
        <dbReference type="ARBA" id="ARBA00022664"/>
    </source>
</evidence>
<feature type="region of interest" description="Disordered" evidence="6">
    <location>
        <begin position="1"/>
        <end position="108"/>
    </location>
</feature>
<evidence type="ECO:0000313" key="7">
    <source>
        <dbReference type="EMBL" id="CAH3182747.1"/>
    </source>
</evidence>
<feature type="region of interest" description="Disordered" evidence="6">
    <location>
        <begin position="340"/>
        <end position="365"/>
    </location>
</feature>
<reference evidence="7 8" key="1">
    <citation type="submission" date="2022-05" db="EMBL/GenBank/DDBJ databases">
        <authorList>
            <consortium name="Genoscope - CEA"/>
            <person name="William W."/>
        </authorList>
    </citation>
    <scope>NUCLEOTIDE SEQUENCE [LARGE SCALE GENOMIC DNA]</scope>
</reference>
<evidence type="ECO:0000256" key="4">
    <source>
        <dbReference type="ARBA" id="ARBA00023187"/>
    </source>
</evidence>
<evidence type="ECO:0000256" key="1">
    <source>
        <dbReference type="ARBA" id="ARBA00004123"/>
    </source>
</evidence>
<dbReference type="PANTHER" id="PTHR14152:SF5">
    <property type="entry name" value="U4_U6.U5 TRI-SNRNP-ASSOCIATED PROTEIN 1"/>
    <property type="match status" value="1"/>
</dbReference>
<sequence length="365" mass="42296">MGSSKKHKEKDKDRDREKRRDRERKHRERDSNKDRDKDSDKERRRREERAKEKRSHPAEDDERVEKKKAKREEYDDLYEYAVEESTRDDHSNDNDISQNHQEGGEISLSIEETNKLRIKLGLKPLEIPDSSADTEGKTTSSKEDVHVPAANMSDQKEAENFKRKLEEMREKRRINKKLGKVKSLGAADSDDDDSAASWVAKSGKKENEKSLAEKRAKLLAEMDEEFGISDLVEEEFGSLTTPTRQVYSSRDLRGLKVEHSQEHFTEGSSMIMTLKDASVLDDDVEETLINVNIVDKEKGNKNVELRKKKPDYRPYDEPEMDEYGMVKARGVLDKYDEEIEGEQEQSFVLGSEGTYDTSKEDEVKK</sequence>
<evidence type="ECO:0000313" key="8">
    <source>
        <dbReference type="Proteomes" id="UP001159405"/>
    </source>
</evidence>
<comment type="caution">
    <text evidence="7">The sequence shown here is derived from an EMBL/GenBank/DDBJ whole genome shotgun (WGS) entry which is preliminary data.</text>
</comment>
<comment type="subcellular location">
    <subcellularLocation>
        <location evidence="1">Nucleus</location>
    </subcellularLocation>
</comment>
<name>A0ABN8RYY1_9CNID</name>
<gene>
    <name evidence="7" type="ORF">PLOB_00027486</name>
</gene>